<name>A0A7Y8EBG6_9PSED</name>
<feature type="active site" description="Glycyl thioester intermediate" evidence="5">
    <location>
        <position position="1400"/>
    </location>
</feature>
<organism evidence="7 8">
    <name type="scientific">Pseudomonas yamanorum</name>
    <dbReference type="NCBI Taxonomy" id="515393"/>
    <lineage>
        <taxon>Bacteria</taxon>
        <taxon>Pseudomonadati</taxon>
        <taxon>Pseudomonadota</taxon>
        <taxon>Gammaproteobacteria</taxon>
        <taxon>Pseudomonadales</taxon>
        <taxon>Pseudomonadaceae</taxon>
        <taxon>Pseudomonas</taxon>
    </lineage>
</organism>
<keyword evidence="5" id="KW-0833">Ubl conjugation pathway</keyword>
<dbReference type="PANTHER" id="PTHR24373">
    <property type="entry name" value="SLIT RELATED LEUCINE-RICH REPEAT NEURONAL PROTEIN"/>
    <property type="match status" value="1"/>
</dbReference>
<dbReference type="GO" id="GO:0016567">
    <property type="term" value="P:protein ubiquitination"/>
    <property type="evidence" value="ECO:0007669"/>
    <property type="project" value="InterPro"/>
</dbReference>
<comment type="PTM">
    <text evidence="5">Ubiquitinated in the presence of host E1 ubiquitin-activating enzyme, E2 ubiquitin-conjugating enzyme and ubiquitin.</text>
</comment>
<keyword evidence="5" id="KW-1035">Host cytoplasm</keyword>
<evidence type="ECO:0000256" key="2">
    <source>
        <dbReference type="ARBA" id="ARBA00012483"/>
    </source>
</evidence>
<evidence type="ECO:0000256" key="5">
    <source>
        <dbReference type="PROSITE-ProRule" id="PRU01398"/>
    </source>
</evidence>
<accession>A0A7Y8EBG6</accession>
<dbReference type="GO" id="GO:0031012">
    <property type="term" value="C:extracellular matrix"/>
    <property type="evidence" value="ECO:0007669"/>
    <property type="project" value="TreeGrafter"/>
</dbReference>
<dbReference type="InterPro" id="IPR029487">
    <property type="entry name" value="NEL_dom"/>
</dbReference>
<dbReference type="GO" id="GO:0061630">
    <property type="term" value="F:ubiquitin protein ligase activity"/>
    <property type="evidence" value="ECO:0007669"/>
    <property type="project" value="UniProtKB-EC"/>
</dbReference>
<evidence type="ECO:0000256" key="3">
    <source>
        <dbReference type="ARBA" id="ARBA00022729"/>
    </source>
</evidence>
<dbReference type="Proteomes" id="UP000531950">
    <property type="component" value="Unassembled WGS sequence"/>
</dbReference>
<comment type="catalytic activity">
    <reaction evidence="1">
        <text>S-ubiquitinyl-[E2 ubiquitin-conjugating enzyme]-L-cysteine + [acceptor protein]-L-lysine = [E2 ubiquitin-conjugating enzyme]-L-cysteine + N(6)-ubiquitinyl-[acceptor protein]-L-lysine.</text>
        <dbReference type="EC" id="2.3.2.27"/>
    </reaction>
</comment>
<feature type="domain" description="NEL" evidence="6">
    <location>
        <begin position="1313"/>
        <end position="1599"/>
    </location>
</feature>
<keyword evidence="5" id="KW-0808">Transferase</keyword>
<dbReference type="InterPro" id="IPR046673">
    <property type="entry name" value="ToxA_N"/>
</dbReference>
<dbReference type="EC" id="2.3.2.27" evidence="2"/>
<dbReference type="GO" id="GO:0005615">
    <property type="term" value="C:extracellular space"/>
    <property type="evidence" value="ECO:0007669"/>
    <property type="project" value="TreeGrafter"/>
</dbReference>
<dbReference type="PANTHER" id="PTHR24373:SF398">
    <property type="entry name" value="LEUCINE-RICH REPEAT-CONTAINING G-PROTEIN COUPLED RECEPTOR 6"/>
    <property type="match status" value="1"/>
</dbReference>
<comment type="caution">
    <text evidence="7">The sequence shown here is derived from an EMBL/GenBank/DDBJ whole genome shotgun (WGS) entry which is preliminary data.</text>
</comment>
<dbReference type="Gene3D" id="1.20.58.360">
    <property type="entry name" value="Shigella T3SS effector IpaH defines"/>
    <property type="match status" value="1"/>
</dbReference>
<proteinExistence type="inferred from homology"/>
<keyword evidence="5" id="KW-0964">Secreted</keyword>
<sequence>MPDDTSASVQLTLDQLSATLLELTGDLDKADVLQQRIAPWLLKAKPELLEQLEKVHELAGLHESKVQAVLQRIKSLDTFCADELTRGLKSRFGVTLDVKHDYLHLPWVWVDPAPSPLSLHQPKVVVETRTLLQAAMQNFSEEEAQGGRFPRDSDVHRSDTGALVPEISVPAFATLCRELDLGQRYQLHLRAAVNQALPLADERLHNPDASEIKQLKVYDMAVDVYLAYLRGDIGEPVFKLLLGLTRQGPNVTQSTIASLTLDDQPLLCQGLSVHDCCLWGVVVFSLAAIDEHPETRCIVYMPGEPHRPIFEYPTFAEFQLYLRLKLHVKSYADFFVRYLDEASRKDFFSGFTTHKSLGLIKPLAINSGLFQFFFNSMVGKLQKDSRVLAVPTADFDQAVRDQRWQYYESLGLDLLNLAGFFVPVIGQLMMGVAMGQMLGEIYEGVQDWRHHDRSSALSHLRAVLEGVASMAAFAAGGKIVGAVRRAARDHVAAFDDVEAIENTDGQPRLWRPSLKPYAQPVAVKEPDAQGFFRQAGQQLISIDGLAYAVRFDPLKGQWCIRHPSRLQAYSPPVVHNGAGGWRSVHERPQQAWNSSLYGLRRLDPSLTDLADGRLEQVRQASDVQLSQVQQWGQENLKLPASFQDNIQWFALDQKINDLIWRLEKRQPFTRESLDLQLEAVPLMPGWPRGRYLEVLDAEGHVTATFPADARIDNELSVAITHDQLEEGEVLLGVADGLYQRELDVLMGETPAMTGETAGEALARRLAYTLKIDCKPLHRRLYAAYDRALGPEQARLIEEVPGLPAKIAGELIANASSVDRVHLRNERRVPLALAQAAREATAQIQRERLMASFHLPELADARAHGFSLRLLQQLPEWPSGLQLQLREGSISGNVLEEVGAAIATQSRTVVKDAEQYAAFERDGRALGESFSGPQGFYRATLQALPVSMRTALDIGGSGLSDAQRLRYQLLDQALAARGKVPAEPVSSIAACQVIDPPPLPTPTRVPRVMVRKVMTLYPFFSEREARQMIEGLGADDVSRATMVRQREQQLARLEAVLKAWVQQDAEMRKLPGHLEDYRHSRQQVADRLRSAWRHQTHLPGARRAAVYGLSLDNMRVGKLPTLPPDIEFGHVQRLSLKNMALDNDVAYFLKAFKGLHSVELDNNLLTWLPEVLSHMPSLEVLSLAQNRINLTHETTRKLQAMNGLRGLDLSSNPLGETPSVKQMDQLRSLNLRDTRARELPEGLLTRLHLEDANLRENNIVELPPELFTAPVAVTEKINLRLNPISVQSRMGLDEYRRRTGVGMGLQDDDIPMLSELRSRQSWLEGETADTYLARQAKWELLKDDWRSGDFFGVLRQMVNTPQYKQVRADLIRRVWQVMDAAIENNELRDLLFRLAEGEPNCVDAAAYSFSEMEVTVMLNKAMKEAGVTKPSVATLLKLGRGLFRLEQVDSISDVFSRRKNIADHLAVRLVYRSGLAKTLDLPGQPESITYREVGGVSQEDLTEAIAQVTTREISSDLARFLARQGFWVEYLKHQFAAEFSSVSRVYDTQYTALDSASGTYLAQALKLQADHQQARDQLVERLTRTVLADADKPLMLECPL</sequence>
<dbReference type="Pfam" id="PF14496">
    <property type="entry name" value="NEL"/>
    <property type="match status" value="1"/>
</dbReference>
<keyword evidence="3" id="KW-0732">Signal</keyword>
<dbReference type="PROSITE" id="PS52053">
    <property type="entry name" value="NEL"/>
    <property type="match status" value="1"/>
</dbReference>
<gene>
    <name evidence="7" type="ORF">HX822_00885</name>
</gene>
<dbReference type="SUPFAM" id="SSF52058">
    <property type="entry name" value="L domain-like"/>
    <property type="match status" value="1"/>
</dbReference>
<evidence type="ECO:0000256" key="1">
    <source>
        <dbReference type="ARBA" id="ARBA00000900"/>
    </source>
</evidence>
<dbReference type="EMBL" id="JACARG010000002">
    <property type="protein sequence ID" value="NWE11472.1"/>
    <property type="molecule type" value="Genomic_DNA"/>
</dbReference>
<dbReference type="Gene3D" id="3.80.10.10">
    <property type="entry name" value="Ribonuclease Inhibitor"/>
    <property type="match status" value="1"/>
</dbReference>
<dbReference type="InterPro" id="IPR050328">
    <property type="entry name" value="Dev_Immune_Receptor"/>
</dbReference>
<dbReference type="Pfam" id="PF20178">
    <property type="entry name" value="ToxA_N"/>
    <property type="match status" value="1"/>
</dbReference>
<keyword evidence="4" id="KW-0843">Virulence</keyword>
<dbReference type="InterPro" id="IPR032675">
    <property type="entry name" value="LRR_dom_sf"/>
</dbReference>
<protein>
    <recommendedName>
        <fullName evidence="2">RING-type E3 ubiquitin transferase</fullName>
        <ecNumber evidence="2">2.3.2.27</ecNumber>
    </recommendedName>
</protein>
<reference evidence="7 8" key="1">
    <citation type="submission" date="2020-04" db="EMBL/GenBank/DDBJ databases">
        <title>Molecular characterization of pseudomonads from Agaricus bisporus reveal novel blotch 2 pathogens in Western Europe.</title>
        <authorList>
            <person name="Taparia T."/>
            <person name="Krijger M."/>
            <person name="Haynes E."/>
            <person name="Elpinstone J.G."/>
            <person name="Noble R."/>
            <person name="Van Der Wolf J."/>
        </authorList>
    </citation>
    <scope>NUCLEOTIDE SEQUENCE [LARGE SCALE GENOMIC DNA]</scope>
    <source>
        <strain evidence="7 8">IPO3782</strain>
    </source>
</reference>
<comment type="similarity">
    <text evidence="5">Belongs to the LRR-containing bacterial E3 ligase family.</text>
</comment>
<evidence type="ECO:0000313" key="7">
    <source>
        <dbReference type="EMBL" id="NWE11472.1"/>
    </source>
</evidence>
<keyword evidence="5" id="KW-0832">Ubl conjugation</keyword>
<evidence type="ECO:0000256" key="4">
    <source>
        <dbReference type="ARBA" id="ARBA00023026"/>
    </source>
</evidence>
<evidence type="ECO:0000313" key="8">
    <source>
        <dbReference type="Proteomes" id="UP000531950"/>
    </source>
</evidence>
<dbReference type="RefSeq" id="WP_177075521.1">
    <property type="nucleotide sequence ID" value="NZ_JACARG010000002.1"/>
</dbReference>
<evidence type="ECO:0000259" key="6">
    <source>
        <dbReference type="PROSITE" id="PS52053"/>
    </source>
</evidence>